<sequence>MEQTQEDLTFYFEERERRKKAFKTFFRKLLNFFHNYLSSLVVIPATLGGIWQALELISIKLPLIRFFSVSQIIADGILVVIFSFVVIMGIIFLAGLYIIDPPKKPYKTIKIGEEISVLLGDVLTFTFCFGAFYLLTIYAGRNLDDNNTSQNLWMLFLAIVGFLILSFVIFIRYASLKFEEPREGGYGHYMLSYPVLGFWLFFLGKVFIMFHVILLVPRDLINTQQIDCKVDKLYPNKIHKLQYFNDKYVFIEVYDTIQGRKSKDSVATKVLILNFDELLEEDNCKKDSVPKYSQKIKY</sequence>
<dbReference type="EMBL" id="JABEVX010000004">
    <property type="protein sequence ID" value="NNT72371.1"/>
    <property type="molecule type" value="Genomic_DNA"/>
</dbReference>
<reference evidence="2 3" key="1">
    <citation type="submission" date="2020-05" db="EMBL/GenBank/DDBJ databases">
        <title>Draft genome of Flavobacterium sp. IMCC34852.</title>
        <authorList>
            <person name="Song J."/>
            <person name="Cho J.-C."/>
        </authorList>
    </citation>
    <scope>NUCLEOTIDE SEQUENCE [LARGE SCALE GENOMIC DNA]</scope>
    <source>
        <strain evidence="2 3">IMCC34852</strain>
    </source>
</reference>
<dbReference type="RefSeq" id="WP_171222547.1">
    <property type="nucleotide sequence ID" value="NZ_CP121446.1"/>
</dbReference>
<keyword evidence="3" id="KW-1185">Reference proteome</keyword>
<feature type="transmembrane region" description="Helical" evidence="1">
    <location>
        <begin position="119"/>
        <end position="140"/>
    </location>
</feature>
<evidence type="ECO:0000313" key="2">
    <source>
        <dbReference type="EMBL" id="NNT72371.1"/>
    </source>
</evidence>
<feature type="transmembrane region" description="Helical" evidence="1">
    <location>
        <begin position="77"/>
        <end position="99"/>
    </location>
</feature>
<organism evidence="2 3">
    <name type="scientific">Flavobacterium rivulicola</name>
    <dbReference type="NCBI Taxonomy" id="2732161"/>
    <lineage>
        <taxon>Bacteria</taxon>
        <taxon>Pseudomonadati</taxon>
        <taxon>Bacteroidota</taxon>
        <taxon>Flavobacteriia</taxon>
        <taxon>Flavobacteriales</taxon>
        <taxon>Flavobacteriaceae</taxon>
        <taxon>Flavobacterium</taxon>
    </lineage>
</organism>
<feature type="transmembrane region" description="Helical" evidence="1">
    <location>
        <begin position="36"/>
        <end position="57"/>
    </location>
</feature>
<keyword evidence="1" id="KW-1133">Transmembrane helix</keyword>
<keyword evidence="1" id="KW-0812">Transmembrane</keyword>
<accession>A0A7Y3R9M4</accession>
<feature type="transmembrane region" description="Helical" evidence="1">
    <location>
        <begin position="195"/>
        <end position="216"/>
    </location>
</feature>
<evidence type="ECO:0000256" key="1">
    <source>
        <dbReference type="SAM" id="Phobius"/>
    </source>
</evidence>
<comment type="caution">
    <text evidence="2">The sequence shown here is derived from an EMBL/GenBank/DDBJ whole genome shotgun (WGS) entry which is preliminary data.</text>
</comment>
<name>A0A7Y3R9M4_9FLAO</name>
<proteinExistence type="predicted"/>
<dbReference type="AlphaFoldDB" id="A0A7Y3R9M4"/>
<feature type="transmembrane region" description="Helical" evidence="1">
    <location>
        <begin position="152"/>
        <end position="175"/>
    </location>
</feature>
<evidence type="ECO:0000313" key="3">
    <source>
        <dbReference type="Proteomes" id="UP000536509"/>
    </source>
</evidence>
<protein>
    <submittedName>
        <fullName evidence="2">Uncharacterized protein</fullName>
    </submittedName>
</protein>
<keyword evidence="1" id="KW-0472">Membrane</keyword>
<gene>
    <name evidence="2" type="ORF">HKT18_09110</name>
</gene>
<dbReference type="Proteomes" id="UP000536509">
    <property type="component" value="Unassembled WGS sequence"/>
</dbReference>